<keyword evidence="2" id="KW-1185">Reference proteome</keyword>
<dbReference type="AlphaFoldDB" id="M1XKC8"/>
<proteinExistence type="predicted"/>
<protein>
    <submittedName>
        <fullName evidence="1">Small CPxCG-related zinc finger protein</fullName>
    </submittedName>
</protein>
<dbReference type="OrthoDB" id="172011at2157"/>
<name>M1XKC8_NATM8</name>
<dbReference type="EMBL" id="HF582854">
    <property type="protein sequence ID" value="CCQ35663.1"/>
    <property type="molecule type" value="Genomic_DNA"/>
</dbReference>
<reference evidence="1 2" key="1">
    <citation type="journal article" date="2013" name="Genome Announc.">
        <title>Genome of the haloarchaeon Natronomonas moolapensis, a neutrophilic member of a previously haloalkaliphilic genus.</title>
        <authorList>
            <person name="Dyall-Smith M.L."/>
            <person name="Pfeiffer F."/>
            <person name="Oberwinkler T."/>
            <person name="Klee K."/>
            <person name="Rampp M."/>
            <person name="Palm P."/>
            <person name="Gross K."/>
            <person name="Schuster S.C."/>
            <person name="Oesterhelt D."/>
        </authorList>
    </citation>
    <scope>NUCLEOTIDE SEQUENCE [LARGE SCALE GENOMIC DNA]</scope>
    <source>
        <strain evidence="2">DSM 18674 / JCM 14361 / 8.8.11</strain>
    </source>
</reference>
<organism evidence="1 2">
    <name type="scientific">Natronomonas moolapensis (strain DSM 18674 / CECT 7526 / JCM 14361 / 8.8.11)</name>
    <dbReference type="NCBI Taxonomy" id="268739"/>
    <lineage>
        <taxon>Archaea</taxon>
        <taxon>Methanobacteriati</taxon>
        <taxon>Methanobacteriota</taxon>
        <taxon>Stenosarchaea group</taxon>
        <taxon>Halobacteria</taxon>
        <taxon>Halobacteriales</taxon>
        <taxon>Natronomonadaceae</taxon>
        <taxon>Natronomonas</taxon>
    </lineage>
</organism>
<dbReference type="GeneID" id="14650717"/>
<dbReference type="RefSeq" id="WP_015408506.1">
    <property type="nucleotide sequence ID" value="NC_020388.1"/>
</dbReference>
<accession>M1XKC8</accession>
<dbReference type="KEGG" id="nmo:Nmlp_1460"/>
<evidence type="ECO:0000313" key="2">
    <source>
        <dbReference type="Proteomes" id="UP000011867"/>
    </source>
</evidence>
<gene>
    <name evidence="1" type="ordered locus">Nmlp_1460</name>
</gene>
<dbReference type="HOGENOM" id="CLU_199464_0_0_2"/>
<dbReference type="eggNOG" id="arCOG10302">
    <property type="taxonomic scope" value="Archaea"/>
</dbReference>
<dbReference type="Proteomes" id="UP000011867">
    <property type="component" value="Chromosome"/>
</dbReference>
<sequence>MAHSPEKLVQYICTHCQVTHAGTPIHVSSGDHRFEPPETCGACGEAEFVSADNWIHSHQ</sequence>
<evidence type="ECO:0000313" key="1">
    <source>
        <dbReference type="EMBL" id="CCQ35663.1"/>
    </source>
</evidence>